<gene>
    <name evidence="2" type="ORF">H6P81_015199</name>
</gene>
<dbReference type="Proteomes" id="UP000825729">
    <property type="component" value="Unassembled WGS sequence"/>
</dbReference>
<sequence length="148" mass="16572">MLLIPKLSTSKVNSHQHPGWRQSIVIPSVFDRVHRLGGPPSGLLFTSQLSFDELASEAHGVVIRSELPATVLPAVYRKKSGCYISRGLSHGRNGWQQQVKIVMERWVGNHLHETILRTKLSSIQRTTGQKVEWKPGKSKSKQDNLCQG</sequence>
<reference evidence="2 3" key="1">
    <citation type="submission" date="2021-07" db="EMBL/GenBank/DDBJ databases">
        <title>The Aristolochia fimbriata genome: insights into angiosperm evolution, floral development and chemical biosynthesis.</title>
        <authorList>
            <person name="Jiao Y."/>
        </authorList>
    </citation>
    <scope>NUCLEOTIDE SEQUENCE [LARGE SCALE GENOMIC DNA]</scope>
    <source>
        <strain evidence="2">IBCAS-2021</strain>
        <tissue evidence="2">Leaf</tissue>
    </source>
</reference>
<accession>A0AAV7E6Q3</accession>
<feature type="region of interest" description="Disordered" evidence="1">
    <location>
        <begin position="127"/>
        <end position="148"/>
    </location>
</feature>
<keyword evidence="3" id="KW-1185">Reference proteome</keyword>
<organism evidence="2 3">
    <name type="scientific">Aristolochia fimbriata</name>
    <name type="common">White veined hardy Dutchman's pipe vine</name>
    <dbReference type="NCBI Taxonomy" id="158543"/>
    <lineage>
        <taxon>Eukaryota</taxon>
        <taxon>Viridiplantae</taxon>
        <taxon>Streptophyta</taxon>
        <taxon>Embryophyta</taxon>
        <taxon>Tracheophyta</taxon>
        <taxon>Spermatophyta</taxon>
        <taxon>Magnoliopsida</taxon>
        <taxon>Magnoliidae</taxon>
        <taxon>Piperales</taxon>
        <taxon>Aristolochiaceae</taxon>
        <taxon>Aristolochia</taxon>
    </lineage>
</organism>
<evidence type="ECO:0000313" key="3">
    <source>
        <dbReference type="Proteomes" id="UP000825729"/>
    </source>
</evidence>
<evidence type="ECO:0000256" key="1">
    <source>
        <dbReference type="SAM" id="MobiDB-lite"/>
    </source>
</evidence>
<dbReference type="EMBL" id="JAINDJ010000006">
    <property type="protein sequence ID" value="KAG9443859.1"/>
    <property type="molecule type" value="Genomic_DNA"/>
</dbReference>
<proteinExistence type="predicted"/>
<name>A0AAV7E6Q3_ARIFI</name>
<protein>
    <submittedName>
        <fullName evidence="2">Uncharacterized protein</fullName>
    </submittedName>
</protein>
<comment type="caution">
    <text evidence="2">The sequence shown here is derived from an EMBL/GenBank/DDBJ whole genome shotgun (WGS) entry which is preliminary data.</text>
</comment>
<evidence type="ECO:0000313" key="2">
    <source>
        <dbReference type="EMBL" id="KAG9443859.1"/>
    </source>
</evidence>
<dbReference type="AlphaFoldDB" id="A0AAV7E6Q3"/>